<protein>
    <submittedName>
        <fullName evidence="2">Uncharacterized protein</fullName>
    </submittedName>
</protein>
<name>A0A915Z7A3_9GLOM</name>
<dbReference type="Proteomes" id="UP000684084">
    <property type="component" value="Unassembled WGS sequence"/>
</dbReference>
<gene>
    <name evidence="2" type="ORF">CHRIB12_LOCUS9587</name>
</gene>
<proteinExistence type="predicted"/>
<evidence type="ECO:0000313" key="3">
    <source>
        <dbReference type="Proteomes" id="UP000684084"/>
    </source>
</evidence>
<dbReference type="OrthoDB" id="2343419at2759"/>
<keyword evidence="1" id="KW-0472">Membrane</keyword>
<evidence type="ECO:0000256" key="1">
    <source>
        <dbReference type="SAM" id="Phobius"/>
    </source>
</evidence>
<comment type="caution">
    <text evidence="2">The sequence shown here is derived from an EMBL/GenBank/DDBJ whole genome shotgun (WGS) entry which is preliminary data.</text>
</comment>
<keyword evidence="1" id="KW-1133">Transmembrane helix</keyword>
<dbReference type="EMBL" id="CAGKOT010000018">
    <property type="protein sequence ID" value="CAB5363555.1"/>
    <property type="molecule type" value="Genomic_DNA"/>
</dbReference>
<keyword evidence="1" id="KW-0812">Transmembrane</keyword>
<dbReference type="AlphaFoldDB" id="A0A915Z7A3"/>
<organism evidence="2 3">
    <name type="scientific">Rhizophagus irregularis</name>
    <dbReference type="NCBI Taxonomy" id="588596"/>
    <lineage>
        <taxon>Eukaryota</taxon>
        <taxon>Fungi</taxon>
        <taxon>Fungi incertae sedis</taxon>
        <taxon>Mucoromycota</taxon>
        <taxon>Glomeromycotina</taxon>
        <taxon>Glomeromycetes</taxon>
        <taxon>Glomerales</taxon>
        <taxon>Glomeraceae</taxon>
        <taxon>Rhizophagus</taxon>
    </lineage>
</organism>
<reference evidence="2" key="1">
    <citation type="submission" date="2020-05" db="EMBL/GenBank/DDBJ databases">
        <authorList>
            <person name="Rincon C."/>
            <person name="Sanders R I."/>
            <person name="Robbins C."/>
            <person name="Chaturvedi A."/>
        </authorList>
    </citation>
    <scope>NUCLEOTIDE SEQUENCE</scope>
    <source>
        <strain evidence="2">CHB12</strain>
    </source>
</reference>
<feature type="transmembrane region" description="Helical" evidence="1">
    <location>
        <begin position="12"/>
        <end position="35"/>
    </location>
</feature>
<evidence type="ECO:0000313" key="2">
    <source>
        <dbReference type="EMBL" id="CAB5363555.1"/>
    </source>
</evidence>
<accession>A0A915Z7A3</accession>
<dbReference type="VEuPathDB" id="FungiDB:RhiirFUN_010493"/>
<sequence length="740" mass="88810">MITRLTRSYFDLIVYKILIRPFYSPFTFFVFSFIMDEIINKSNQANVVYGADSSFSRMKNTQVNDDDDDIEWVIRDSSPTPRPPQLSKLVNKYADDDYIRAQLRRIKFFSSKFRFSPEILADDTNQMALIFNPITLRFSICYDEMKYEVVIPYHQLLGCTIKDEKTMEIRFKRECMKIFFFHQEGFPYVSSPVKLDEDPTKGKFAFCERMVVKALHASDFGFLKKIKFEMRQIENASRLKRIQNMKLSTEETRSVTRKVTTSFRKIKTKNNSNFNKSNKFDHGCEINLDWNSQNRRQKHVNGQQHQKSKVQHNEYIPNNRMNRSNEKNSIYENDNIYKKPKEPEKLYITVTFPTRKYVMFYPIDDSSFSRMKNTQVNDDDDDIEWVIRDSSPTPRPPQLSKLVNKYADDDYIRAQLRRIKFFSSKFRFSPEILADDTNQMALIFNPITLRFSICYDEMKYEVVIPYHQLLGCTIKDEKTMEIRFKRECMKIFFFHQEGFPYVSSPVKLDEDPTKGKFAFCERMVVKALHASDFGFLKKIKFEMRQIENASRLKRIQNMKLSTEETRSVTRKVTTSFRKIKTKNNSNFNKSNKFDHGCEINLDWNSQNRRQKHVNGQQHQKSKVQHNEYIPNNRMNRSNEKNSIYENDNIYKKPKEPEKLYITVTFPTRKYVMFYPIDGSLYYLQMQLKNRFEKRHEWRFLWYKSSNGYWDKLINEKDWQFAINERLIEKGFIRIEIYMKP</sequence>